<dbReference type="EMBL" id="VSRR010001532">
    <property type="protein sequence ID" value="MPC25948.1"/>
    <property type="molecule type" value="Genomic_DNA"/>
</dbReference>
<organism evidence="1 2">
    <name type="scientific">Portunus trituberculatus</name>
    <name type="common">Swimming crab</name>
    <name type="synonym">Neptunus trituberculatus</name>
    <dbReference type="NCBI Taxonomy" id="210409"/>
    <lineage>
        <taxon>Eukaryota</taxon>
        <taxon>Metazoa</taxon>
        <taxon>Ecdysozoa</taxon>
        <taxon>Arthropoda</taxon>
        <taxon>Crustacea</taxon>
        <taxon>Multicrustacea</taxon>
        <taxon>Malacostraca</taxon>
        <taxon>Eumalacostraca</taxon>
        <taxon>Eucarida</taxon>
        <taxon>Decapoda</taxon>
        <taxon>Pleocyemata</taxon>
        <taxon>Brachyura</taxon>
        <taxon>Eubrachyura</taxon>
        <taxon>Portunoidea</taxon>
        <taxon>Portunidae</taxon>
        <taxon>Portuninae</taxon>
        <taxon>Portunus</taxon>
    </lineage>
</organism>
<keyword evidence="2" id="KW-1185">Reference proteome</keyword>
<comment type="caution">
    <text evidence="1">The sequence shown here is derived from an EMBL/GenBank/DDBJ whole genome shotgun (WGS) entry which is preliminary data.</text>
</comment>
<reference evidence="1 2" key="1">
    <citation type="submission" date="2019-05" db="EMBL/GenBank/DDBJ databases">
        <title>Another draft genome of Portunus trituberculatus and its Hox gene families provides insights of decapod evolution.</title>
        <authorList>
            <person name="Jeong J.-H."/>
            <person name="Song I."/>
            <person name="Kim S."/>
            <person name="Choi T."/>
            <person name="Kim D."/>
            <person name="Ryu S."/>
            <person name="Kim W."/>
        </authorList>
    </citation>
    <scope>NUCLEOTIDE SEQUENCE [LARGE SCALE GENOMIC DNA]</scope>
    <source>
        <tissue evidence="1">Muscle</tissue>
    </source>
</reference>
<sequence length="117" mass="13513">MTRCIGAARHLRRGVGHHALPCPILLQHVRATAYCYALHYEARLAPVAGKFDTDKSRTIKLRLCRCVRCRRYHRRHRHRHNHHSHSLKAFTTSAMTILLTLVDASPLLMEVHIYSEG</sequence>
<proteinExistence type="predicted"/>
<name>A0A5B7DWX8_PORTR</name>
<gene>
    <name evidence="1" type="ORF">E2C01_019072</name>
</gene>
<evidence type="ECO:0000313" key="2">
    <source>
        <dbReference type="Proteomes" id="UP000324222"/>
    </source>
</evidence>
<protein>
    <submittedName>
        <fullName evidence="1">Uncharacterized protein</fullName>
    </submittedName>
</protein>
<dbReference type="Proteomes" id="UP000324222">
    <property type="component" value="Unassembled WGS sequence"/>
</dbReference>
<dbReference type="AlphaFoldDB" id="A0A5B7DWX8"/>
<accession>A0A5B7DWX8</accession>
<evidence type="ECO:0000313" key="1">
    <source>
        <dbReference type="EMBL" id="MPC25948.1"/>
    </source>
</evidence>